<sequence>MSVFTFDPDPPRVASPWLRPGDANRSPSSGHLAGQKGTVGLGLLSDYGVSKLEPEPQDGPTEYKLHLLLRPRRKYENVSTTARISGSSLPRPSSEVKTSKSASISPGPSATSAQTRQDRLEHLTTQLLWRLQQSCPYHAGTASPALVIPQLPDESDALNAQVKIGKLVPGLEASRGALYEIGVADDGTLAGLTKDEMDESLTTLRIMAASLGCNVEVLRMLSVGECEWIESRGTEDAAGMGSGGTLRRAQLWVVEALVTPDLRPRDEAQSPAARSPAAARVTESLPDPKQGPLTANQLRVTLTGPTTSGKSTLLGTLSSGTLDNGRGKGRLGLLKHLHEVASGITSSVTQELVGYNDGEIINYAHSGVESWIDIHDFTRDGRLVYLLDSAGHPRYRRTILRGIVGWAPHWTLLCIAADGSEFNPAAGATTGPQDTLGPASTGVDLASAHLDLCLRLGLPLVVVITKLDLANKLGLSATLSKILSSLKKAGRIPKIVKGGSQSDADPSRVSDLDRIAVRDALHSIGLDENLVSVVPILLTSAVDGRGVGALHALLQGLPLPRPPTSFDFIGAALNPEQPACLFHIEDRFSLPASYALATNDADEQTDLGTVVAGHLRFGSLSIGDRVVVGPFPSEDEDSHGATPDERGLALPHSYGLSPAHPSPSELSRVPSRNAVSASATSGEWHTASIVSIRNLRLPVQTLTAGQVGSIGMVFDPLPATATAGDHTGGQIINNHHGIKAKSAPAHSPLSATPTPTTPVTASGITKHPRLRKGMVVAVPSQHMVSSGLSLQAVSGLTATFDAENREVATLTAGVLVNVYIASVRSAARVVSISRVGGSTNHGSRLTTGQEGEADEEEGLFGLTEEIEDVEGSGRQGQGPATIDVEKNGGVEVHFELLSTREWVELGSQILVLEGGRQDRSGLEGFVGKVVEIVE</sequence>
<feature type="compositionally biased region" description="Polar residues" evidence="1">
    <location>
        <begin position="79"/>
        <end position="115"/>
    </location>
</feature>
<keyword evidence="4" id="KW-1185">Reference proteome</keyword>
<dbReference type="Gene3D" id="3.40.50.300">
    <property type="entry name" value="P-loop containing nucleotide triphosphate hydrolases"/>
    <property type="match status" value="1"/>
</dbReference>
<feature type="region of interest" description="Disordered" evidence="1">
    <location>
        <begin position="263"/>
        <end position="296"/>
    </location>
</feature>
<feature type="region of interest" description="Disordered" evidence="1">
    <location>
        <begin position="628"/>
        <end position="680"/>
    </location>
</feature>
<dbReference type="PANTHER" id="PTHR43721:SF30">
    <property type="entry name" value="TR-TYPE G DOMAIN-CONTAINING PROTEIN"/>
    <property type="match status" value="1"/>
</dbReference>
<dbReference type="GO" id="GO:0003746">
    <property type="term" value="F:translation elongation factor activity"/>
    <property type="evidence" value="ECO:0007669"/>
    <property type="project" value="TreeGrafter"/>
</dbReference>
<accession>A0AAN6ZN42</accession>
<protein>
    <recommendedName>
        <fullName evidence="2">Tr-type G domain-containing protein</fullName>
    </recommendedName>
</protein>
<dbReference type="GO" id="GO:0003924">
    <property type="term" value="F:GTPase activity"/>
    <property type="evidence" value="ECO:0007669"/>
    <property type="project" value="InterPro"/>
</dbReference>
<proteinExistence type="predicted"/>
<dbReference type="PANTHER" id="PTHR43721">
    <property type="entry name" value="ELONGATION FACTOR TU-RELATED"/>
    <property type="match status" value="1"/>
</dbReference>
<feature type="compositionally biased region" description="Basic and acidic residues" evidence="1">
    <location>
        <begin position="638"/>
        <end position="647"/>
    </location>
</feature>
<reference evidence="3" key="2">
    <citation type="submission" date="2023-05" db="EMBL/GenBank/DDBJ databases">
        <authorList>
            <consortium name="Lawrence Berkeley National Laboratory"/>
            <person name="Steindorff A."/>
            <person name="Hensen N."/>
            <person name="Bonometti L."/>
            <person name="Westerberg I."/>
            <person name="Brannstrom I.O."/>
            <person name="Guillou S."/>
            <person name="Cros-Aarteil S."/>
            <person name="Calhoun S."/>
            <person name="Haridas S."/>
            <person name="Kuo A."/>
            <person name="Mondo S."/>
            <person name="Pangilinan J."/>
            <person name="Riley R."/>
            <person name="Labutti K."/>
            <person name="Andreopoulos B."/>
            <person name="Lipzen A."/>
            <person name="Chen C."/>
            <person name="Yanf M."/>
            <person name="Daum C."/>
            <person name="Ng V."/>
            <person name="Clum A."/>
            <person name="Ohm R."/>
            <person name="Martin F."/>
            <person name="Silar P."/>
            <person name="Natvig D."/>
            <person name="Lalanne C."/>
            <person name="Gautier V."/>
            <person name="Ament-Velasquez S.L."/>
            <person name="Kruys A."/>
            <person name="Hutchinson M.I."/>
            <person name="Powell A.J."/>
            <person name="Barry K."/>
            <person name="Miller A.N."/>
            <person name="Grigoriev I.V."/>
            <person name="Debuchy R."/>
            <person name="Gladieux P."/>
            <person name="Thoren M.H."/>
            <person name="Johannesson H."/>
        </authorList>
    </citation>
    <scope>NUCLEOTIDE SEQUENCE</scope>
    <source>
        <strain evidence="3">CBS 141.50</strain>
    </source>
</reference>
<feature type="region of interest" description="Disordered" evidence="1">
    <location>
        <begin position="1"/>
        <end position="37"/>
    </location>
</feature>
<dbReference type="EMBL" id="MU853568">
    <property type="protein sequence ID" value="KAK4145445.1"/>
    <property type="molecule type" value="Genomic_DNA"/>
</dbReference>
<evidence type="ECO:0000313" key="3">
    <source>
        <dbReference type="EMBL" id="KAK4145445.1"/>
    </source>
</evidence>
<dbReference type="InterPro" id="IPR000795">
    <property type="entry name" value="T_Tr_GTP-bd_dom"/>
</dbReference>
<dbReference type="GO" id="GO:0005525">
    <property type="term" value="F:GTP binding"/>
    <property type="evidence" value="ECO:0007669"/>
    <property type="project" value="InterPro"/>
</dbReference>
<feature type="compositionally biased region" description="Low complexity" evidence="1">
    <location>
        <begin position="270"/>
        <end position="280"/>
    </location>
</feature>
<dbReference type="RefSeq" id="XP_062638816.1">
    <property type="nucleotide sequence ID" value="XM_062780015.1"/>
</dbReference>
<evidence type="ECO:0000313" key="4">
    <source>
        <dbReference type="Proteomes" id="UP001302676"/>
    </source>
</evidence>
<dbReference type="Pfam" id="PF00009">
    <property type="entry name" value="GTP_EFTU"/>
    <property type="match status" value="1"/>
</dbReference>
<dbReference type="AlphaFoldDB" id="A0AAN6ZN42"/>
<name>A0AAN6ZN42_9PEZI</name>
<feature type="region of interest" description="Disordered" evidence="1">
    <location>
        <begin position="79"/>
        <end position="116"/>
    </location>
</feature>
<feature type="region of interest" description="Disordered" evidence="1">
    <location>
        <begin position="741"/>
        <end position="764"/>
    </location>
</feature>
<feature type="compositionally biased region" description="Low complexity" evidence="1">
    <location>
        <begin position="742"/>
        <end position="762"/>
    </location>
</feature>
<comment type="caution">
    <text evidence="3">The sequence shown here is derived from an EMBL/GenBank/DDBJ whole genome shotgun (WGS) entry which is preliminary data.</text>
</comment>
<dbReference type="GeneID" id="87816628"/>
<organism evidence="3 4">
    <name type="scientific">Dichotomopilus funicola</name>
    <dbReference type="NCBI Taxonomy" id="1934379"/>
    <lineage>
        <taxon>Eukaryota</taxon>
        <taxon>Fungi</taxon>
        <taxon>Dikarya</taxon>
        <taxon>Ascomycota</taxon>
        <taxon>Pezizomycotina</taxon>
        <taxon>Sordariomycetes</taxon>
        <taxon>Sordariomycetidae</taxon>
        <taxon>Sordariales</taxon>
        <taxon>Chaetomiaceae</taxon>
        <taxon>Dichotomopilus</taxon>
    </lineage>
</organism>
<evidence type="ECO:0000259" key="2">
    <source>
        <dbReference type="Pfam" id="PF00009"/>
    </source>
</evidence>
<dbReference type="InterPro" id="IPR050055">
    <property type="entry name" value="EF-Tu_GTPase"/>
</dbReference>
<dbReference type="SUPFAM" id="SSF52540">
    <property type="entry name" value="P-loop containing nucleoside triphosphate hydrolases"/>
    <property type="match status" value="1"/>
</dbReference>
<feature type="domain" description="Tr-type G" evidence="2">
    <location>
        <begin position="299"/>
        <end position="552"/>
    </location>
</feature>
<dbReference type="Proteomes" id="UP001302676">
    <property type="component" value="Unassembled WGS sequence"/>
</dbReference>
<dbReference type="InterPro" id="IPR027417">
    <property type="entry name" value="P-loop_NTPase"/>
</dbReference>
<evidence type="ECO:0000256" key="1">
    <source>
        <dbReference type="SAM" id="MobiDB-lite"/>
    </source>
</evidence>
<reference evidence="3" key="1">
    <citation type="journal article" date="2023" name="Mol. Phylogenet. Evol.">
        <title>Genome-scale phylogeny and comparative genomics of the fungal order Sordariales.</title>
        <authorList>
            <person name="Hensen N."/>
            <person name="Bonometti L."/>
            <person name="Westerberg I."/>
            <person name="Brannstrom I.O."/>
            <person name="Guillou S."/>
            <person name="Cros-Aarteil S."/>
            <person name="Calhoun S."/>
            <person name="Haridas S."/>
            <person name="Kuo A."/>
            <person name="Mondo S."/>
            <person name="Pangilinan J."/>
            <person name="Riley R."/>
            <person name="LaButti K."/>
            <person name="Andreopoulos B."/>
            <person name="Lipzen A."/>
            <person name="Chen C."/>
            <person name="Yan M."/>
            <person name="Daum C."/>
            <person name="Ng V."/>
            <person name="Clum A."/>
            <person name="Steindorff A."/>
            <person name="Ohm R.A."/>
            <person name="Martin F."/>
            <person name="Silar P."/>
            <person name="Natvig D.O."/>
            <person name="Lalanne C."/>
            <person name="Gautier V."/>
            <person name="Ament-Velasquez S.L."/>
            <person name="Kruys A."/>
            <person name="Hutchinson M.I."/>
            <person name="Powell A.J."/>
            <person name="Barry K."/>
            <person name="Miller A.N."/>
            <person name="Grigoriev I.V."/>
            <person name="Debuchy R."/>
            <person name="Gladieux P."/>
            <person name="Hiltunen Thoren M."/>
            <person name="Johannesson H."/>
        </authorList>
    </citation>
    <scope>NUCLEOTIDE SEQUENCE</scope>
    <source>
        <strain evidence="3">CBS 141.50</strain>
    </source>
</reference>
<gene>
    <name evidence="3" type="ORF">C8A04DRAFT_26697</name>
</gene>